<comment type="subcellular location">
    <subcellularLocation>
        <location evidence="1">Cell membrane</location>
        <topology evidence="1">Multi-pass membrane protein</topology>
    </subcellularLocation>
</comment>
<evidence type="ECO:0000256" key="5">
    <source>
        <dbReference type="ARBA" id="ARBA00022989"/>
    </source>
</evidence>
<evidence type="ECO:0000256" key="2">
    <source>
        <dbReference type="ARBA" id="ARBA00005262"/>
    </source>
</evidence>
<proteinExistence type="inferred from homology"/>
<dbReference type="PANTHER" id="PTHR33567">
    <property type="entry name" value="CHROMATE ION TRANSPORTER (EUROFUNG)"/>
    <property type="match status" value="1"/>
</dbReference>
<feature type="transmembrane region" description="Helical" evidence="7">
    <location>
        <begin position="327"/>
        <end position="349"/>
    </location>
</feature>
<gene>
    <name evidence="8" type="ORF">B0J12DRAFT_572093</name>
</gene>
<reference evidence="8 9" key="1">
    <citation type="journal article" date="2021" name="Nat. Commun.">
        <title>Genetic determinants of endophytism in the Arabidopsis root mycobiome.</title>
        <authorList>
            <person name="Mesny F."/>
            <person name="Miyauchi S."/>
            <person name="Thiergart T."/>
            <person name="Pickel B."/>
            <person name="Atanasova L."/>
            <person name="Karlsson M."/>
            <person name="Huettel B."/>
            <person name="Barry K.W."/>
            <person name="Haridas S."/>
            <person name="Chen C."/>
            <person name="Bauer D."/>
            <person name="Andreopoulos W."/>
            <person name="Pangilinan J."/>
            <person name="LaButti K."/>
            <person name="Riley R."/>
            <person name="Lipzen A."/>
            <person name="Clum A."/>
            <person name="Drula E."/>
            <person name="Henrissat B."/>
            <person name="Kohler A."/>
            <person name="Grigoriev I.V."/>
            <person name="Martin F.M."/>
            <person name="Hacquard S."/>
        </authorList>
    </citation>
    <scope>NUCLEOTIDE SEQUENCE [LARGE SCALE GENOMIC DNA]</scope>
    <source>
        <strain evidence="8 9">MPI-SDFR-AT-0080</strain>
    </source>
</reference>
<dbReference type="InterPro" id="IPR003370">
    <property type="entry name" value="Chromate_transpt"/>
</dbReference>
<evidence type="ECO:0000313" key="8">
    <source>
        <dbReference type="EMBL" id="KAH7052167.1"/>
    </source>
</evidence>
<feature type="transmembrane region" description="Helical" evidence="7">
    <location>
        <begin position="361"/>
        <end position="382"/>
    </location>
</feature>
<dbReference type="Pfam" id="PF02417">
    <property type="entry name" value="Chromate_transp"/>
    <property type="match status" value="2"/>
</dbReference>
<name>A0ABQ8GCV8_9PEZI</name>
<keyword evidence="9" id="KW-1185">Reference proteome</keyword>
<accession>A0ABQ8GCV8</accession>
<dbReference type="Proteomes" id="UP000774617">
    <property type="component" value="Unassembled WGS sequence"/>
</dbReference>
<feature type="transmembrane region" description="Helical" evidence="7">
    <location>
        <begin position="201"/>
        <end position="216"/>
    </location>
</feature>
<comment type="caution">
    <text evidence="8">The sequence shown here is derived from an EMBL/GenBank/DDBJ whole genome shotgun (WGS) entry which is preliminary data.</text>
</comment>
<evidence type="ECO:0000256" key="1">
    <source>
        <dbReference type="ARBA" id="ARBA00004651"/>
    </source>
</evidence>
<evidence type="ECO:0000256" key="3">
    <source>
        <dbReference type="ARBA" id="ARBA00022475"/>
    </source>
</evidence>
<evidence type="ECO:0000256" key="4">
    <source>
        <dbReference type="ARBA" id="ARBA00022692"/>
    </source>
</evidence>
<evidence type="ECO:0000256" key="6">
    <source>
        <dbReference type="ARBA" id="ARBA00023136"/>
    </source>
</evidence>
<sequence length="510" mass="55717">MPLHDLFIAVRDHARDQRQAYQASTKILAWRIADVVSRTWDLGFTSFGGPAVHFQLLHRRFVDSNGREAPWHVDATVETQYQELFALCQALPGPASTKIVFFLALPHAGIVPALIAFLPYSLPGAFGMYGLSLGVQKMGTILPGVVYALLSELNVSTVGIIALAAVQLAEKAIADRITRILVIFGACAGLCYNALWYFPVLITIGGATVLSWDCYLQKKINKLKARLTRERRDRKLLLRKAFPKEQCTSREIPISTQRSYEEVPVEMPTRSSRQGIEIVPSADVISHAIPLRWGLSVIGIFFASFAVIIAIQTTLDEPPLPLDLFSSMYLAGTIIFGGGPVVIPLLRSYVVDPGWVSSRDFLIGLAIIQAFPGPNFNFSVYLGALTVLHVQPTIIGALLGFFGIFLPGLALSVGTQSLWRVLRTKAAVTSVLRGVSATAVGLVFTAVYRLWEIGYLTPEDSNGKSLASETWWVVVASITYAESAWFHVPAPIAIVFGAVLGLCWYAAVGR</sequence>
<dbReference type="PANTHER" id="PTHR33567:SF3">
    <property type="entry name" value="CHROMATE ION TRANSPORTER (EUROFUNG)"/>
    <property type="match status" value="1"/>
</dbReference>
<feature type="transmembrane region" description="Helical" evidence="7">
    <location>
        <begin position="394"/>
        <end position="419"/>
    </location>
</feature>
<dbReference type="EMBL" id="JAGTJR010000011">
    <property type="protein sequence ID" value="KAH7052167.1"/>
    <property type="molecule type" value="Genomic_DNA"/>
</dbReference>
<keyword evidence="3" id="KW-1003">Cell membrane</keyword>
<evidence type="ECO:0000313" key="9">
    <source>
        <dbReference type="Proteomes" id="UP000774617"/>
    </source>
</evidence>
<feature type="transmembrane region" description="Helical" evidence="7">
    <location>
        <begin position="141"/>
        <end position="165"/>
    </location>
</feature>
<feature type="transmembrane region" description="Helical" evidence="7">
    <location>
        <begin position="484"/>
        <end position="507"/>
    </location>
</feature>
<evidence type="ECO:0000256" key="7">
    <source>
        <dbReference type="SAM" id="Phobius"/>
    </source>
</evidence>
<feature type="transmembrane region" description="Helical" evidence="7">
    <location>
        <begin position="99"/>
        <end position="121"/>
    </location>
</feature>
<feature type="transmembrane region" description="Helical" evidence="7">
    <location>
        <begin position="431"/>
        <end position="451"/>
    </location>
</feature>
<keyword evidence="5 7" id="KW-1133">Transmembrane helix</keyword>
<protein>
    <submittedName>
        <fullName evidence="8">Chromate transporter</fullName>
    </submittedName>
</protein>
<keyword evidence="6 7" id="KW-0472">Membrane</keyword>
<organism evidence="8 9">
    <name type="scientific">Macrophomina phaseolina</name>
    <dbReference type="NCBI Taxonomy" id="35725"/>
    <lineage>
        <taxon>Eukaryota</taxon>
        <taxon>Fungi</taxon>
        <taxon>Dikarya</taxon>
        <taxon>Ascomycota</taxon>
        <taxon>Pezizomycotina</taxon>
        <taxon>Dothideomycetes</taxon>
        <taxon>Dothideomycetes incertae sedis</taxon>
        <taxon>Botryosphaeriales</taxon>
        <taxon>Botryosphaeriaceae</taxon>
        <taxon>Macrophomina</taxon>
    </lineage>
</organism>
<keyword evidence="4 7" id="KW-0812">Transmembrane</keyword>
<comment type="similarity">
    <text evidence="2">Belongs to the chromate ion transporter (CHR) (TC 2.A.51) family.</text>
</comment>
<feature type="transmembrane region" description="Helical" evidence="7">
    <location>
        <begin position="293"/>
        <end position="315"/>
    </location>
</feature>